<feature type="region of interest" description="Disordered" evidence="1">
    <location>
        <begin position="1"/>
        <end position="35"/>
    </location>
</feature>
<dbReference type="Proteomes" id="UP000267821">
    <property type="component" value="Unassembled WGS sequence"/>
</dbReference>
<dbReference type="Gene3D" id="3.40.50.150">
    <property type="entry name" value="Vaccinia Virus protein VP39"/>
    <property type="match status" value="1"/>
</dbReference>
<gene>
    <name evidence="2" type="ORF">L211DRAFT_835223</name>
</gene>
<reference evidence="2 3" key="1">
    <citation type="journal article" date="2018" name="Nat. Ecol. Evol.">
        <title>Pezizomycetes genomes reveal the molecular basis of ectomycorrhizal truffle lifestyle.</title>
        <authorList>
            <person name="Murat C."/>
            <person name="Payen T."/>
            <person name="Noel B."/>
            <person name="Kuo A."/>
            <person name="Morin E."/>
            <person name="Chen J."/>
            <person name="Kohler A."/>
            <person name="Krizsan K."/>
            <person name="Balestrini R."/>
            <person name="Da Silva C."/>
            <person name="Montanini B."/>
            <person name="Hainaut M."/>
            <person name="Levati E."/>
            <person name="Barry K.W."/>
            <person name="Belfiori B."/>
            <person name="Cichocki N."/>
            <person name="Clum A."/>
            <person name="Dockter R.B."/>
            <person name="Fauchery L."/>
            <person name="Guy J."/>
            <person name="Iotti M."/>
            <person name="Le Tacon F."/>
            <person name="Lindquist E.A."/>
            <person name="Lipzen A."/>
            <person name="Malagnac F."/>
            <person name="Mello A."/>
            <person name="Molinier V."/>
            <person name="Miyauchi S."/>
            <person name="Poulain J."/>
            <person name="Riccioni C."/>
            <person name="Rubini A."/>
            <person name="Sitrit Y."/>
            <person name="Splivallo R."/>
            <person name="Traeger S."/>
            <person name="Wang M."/>
            <person name="Zifcakova L."/>
            <person name="Wipf D."/>
            <person name="Zambonelli A."/>
            <person name="Paolocci F."/>
            <person name="Nowrousian M."/>
            <person name="Ottonello S."/>
            <person name="Baldrian P."/>
            <person name="Spatafora J.W."/>
            <person name="Henrissat B."/>
            <person name="Nagy L.G."/>
            <person name="Aury J.M."/>
            <person name="Wincker P."/>
            <person name="Grigoriev I.V."/>
            <person name="Bonfante P."/>
            <person name="Martin F.M."/>
        </authorList>
    </citation>
    <scope>NUCLEOTIDE SEQUENCE [LARGE SCALE GENOMIC DNA]</scope>
    <source>
        <strain evidence="2 3">ATCC MYA-4762</strain>
    </source>
</reference>
<evidence type="ECO:0000313" key="2">
    <source>
        <dbReference type="EMBL" id="RPB26883.1"/>
    </source>
</evidence>
<dbReference type="PANTHER" id="PTHR43464:SF23">
    <property type="entry name" value="JUVENILE HORMONE ACID O-METHYLTRANSFERASE"/>
    <property type="match status" value="1"/>
</dbReference>
<dbReference type="CDD" id="cd02440">
    <property type="entry name" value="AdoMet_MTases"/>
    <property type="match status" value="1"/>
</dbReference>
<keyword evidence="2" id="KW-0489">Methyltransferase</keyword>
<dbReference type="GO" id="GO:0032259">
    <property type="term" value="P:methylation"/>
    <property type="evidence" value="ECO:0007669"/>
    <property type="project" value="UniProtKB-KW"/>
</dbReference>
<dbReference type="InterPro" id="IPR029063">
    <property type="entry name" value="SAM-dependent_MTases_sf"/>
</dbReference>
<sequence>MSSNSHSHSHEHEHTPGNAHGHSHSHDYGSQFIDPTGRIPMVDTQGLTQAERSRIHFDNFAKAHVDKFAEGRRFIAKNIQDRLDWIGVDFTKPVRVLDYACGTGVVSHSLAPYVTPTSQFVGIDVSDTLGADQYNITSAALGFTPEFMKAYKGTLLEPTDPNPTEFSASEFFNFDIVACSMSLHHFDDPAYAMQQLAKRARPNGGVFIIIDNTEAPVNTEIHKIHQQATGHGPHTAMGYAEEEMRKYFEGAGVAVEFEYVVLEGGPEIDIEGYKWHMQIFISKGKRDE</sequence>
<dbReference type="EMBL" id="ML121533">
    <property type="protein sequence ID" value="RPB26883.1"/>
    <property type="molecule type" value="Genomic_DNA"/>
</dbReference>
<evidence type="ECO:0000256" key="1">
    <source>
        <dbReference type="SAM" id="MobiDB-lite"/>
    </source>
</evidence>
<keyword evidence="2" id="KW-0808">Transferase</keyword>
<dbReference type="PANTHER" id="PTHR43464">
    <property type="entry name" value="METHYLTRANSFERASE"/>
    <property type="match status" value="1"/>
</dbReference>
<organism evidence="2 3">
    <name type="scientific">Terfezia boudieri ATCC MYA-4762</name>
    <dbReference type="NCBI Taxonomy" id="1051890"/>
    <lineage>
        <taxon>Eukaryota</taxon>
        <taxon>Fungi</taxon>
        <taxon>Dikarya</taxon>
        <taxon>Ascomycota</taxon>
        <taxon>Pezizomycotina</taxon>
        <taxon>Pezizomycetes</taxon>
        <taxon>Pezizales</taxon>
        <taxon>Pezizaceae</taxon>
        <taxon>Terfezia</taxon>
    </lineage>
</organism>
<accession>A0A3N4LVG0</accession>
<dbReference type="Pfam" id="PF13489">
    <property type="entry name" value="Methyltransf_23"/>
    <property type="match status" value="1"/>
</dbReference>
<keyword evidence="3" id="KW-1185">Reference proteome</keyword>
<dbReference type="GO" id="GO:0010420">
    <property type="term" value="F:polyprenyldihydroxybenzoate methyltransferase activity"/>
    <property type="evidence" value="ECO:0007669"/>
    <property type="project" value="TreeGrafter"/>
</dbReference>
<protein>
    <submittedName>
        <fullName evidence="2">S-adenosyl-L-methionine-dependent methyltransferase</fullName>
    </submittedName>
</protein>
<evidence type="ECO:0000313" key="3">
    <source>
        <dbReference type="Proteomes" id="UP000267821"/>
    </source>
</evidence>
<dbReference type="AlphaFoldDB" id="A0A3N4LVG0"/>
<dbReference type="OrthoDB" id="3647at2759"/>
<dbReference type="SUPFAM" id="SSF53335">
    <property type="entry name" value="S-adenosyl-L-methionine-dependent methyltransferases"/>
    <property type="match status" value="1"/>
</dbReference>
<name>A0A3N4LVG0_9PEZI</name>
<proteinExistence type="predicted"/>
<dbReference type="InParanoid" id="A0A3N4LVG0"/>
<dbReference type="STRING" id="1051890.A0A3N4LVG0"/>